<evidence type="ECO:0000313" key="2">
    <source>
        <dbReference type="EMBL" id="OGZ12457.1"/>
    </source>
</evidence>
<dbReference type="AlphaFoldDB" id="A0A1G2DFM8"/>
<keyword evidence="1" id="KW-0472">Membrane</keyword>
<evidence type="ECO:0000313" key="3">
    <source>
        <dbReference type="Proteomes" id="UP000178636"/>
    </source>
</evidence>
<dbReference type="STRING" id="1798664.A3C93_04745"/>
<comment type="caution">
    <text evidence="2">The sequence shown here is derived from an EMBL/GenBank/DDBJ whole genome shotgun (WGS) entry which is preliminary data.</text>
</comment>
<evidence type="ECO:0000256" key="1">
    <source>
        <dbReference type="SAM" id="Phobius"/>
    </source>
</evidence>
<keyword evidence="1" id="KW-1133">Transmembrane helix</keyword>
<feature type="transmembrane region" description="Helical" evidence="1">
    <location>
        <begin position="20"/>
        <end position="41"/>
    </location>
</feature>
<sequence>MILPFSAVKLGIHIPVTPLLIFALTALLLAAWGIFTLILRYHWKHYSTRKAEMFAMSFFYFIGSAALIGLLCFSAFLYFTSSAPLEATGASLL</sequence>
<reference evidence="2 3" key="1">
    <citation type="journal article" date="2016" name="Nat. Commun.">
        <title>Thousands of microbial genomes shed light on interconnected biogeochemical processes in an aquifer system.</title>
        <authorList>
            <person name="Anantharaman K."/>
            <person name="Brown C.T."/>
            <person name="Hug L.A."/>
            <person name="Sharon I."/>
            <person name="Castelle C.J."/>
            <person name="Probst A.J."/>
            <person name="Thomas B.C."/>
            <person name="Singh A."/>
            <person name="Wilkins M.J."/>
            <person name="Karaoz U."/>
            <person name="Brodie E.L."/>
            <person name="Williams K.H."/>
            <person name="Hubbard S.S."/>
            <person name="Banfield J.F."/>
        </authorList>
    </citation>
    <scope>NUCLEOTIDE SEQUENCE [LARGE SCALE GENOMIC DNA]</scope>
</reference>
<name>A0A1G2DFM8_9BACT</name>
<dbReference type="Proteomes" id="UP000178636">
    <property type="component" value="Unassembled WGS sequence"/>
</dbReference>
<protein>
    <submittedName>
        <fullName evidence="2">Uncharacterized protein</fullName>
    </submittedName>
</protein>
<gene>
    <name evidence="2" type="ORF">A3C93_04745</name>
</gene>
<proteinExistence type="predicted"/>
<accession>A0A1G2DFM8</accession>
<dbReference type="EMBL" id="MHLO01000018">
    <property type="protein sequence ID" value="OGZ12457.1"/>
    <property type="molecule type" value="Genomic_DNA"/>
</dbReference>
<feature type="transmembrane region" description="Helical" evidence="1">
    <location>
        <begin position="53"/>
        <end position="79"/>
    </location>
</feature>
<keyword evidence="1" id="KW-0812">Transmembrane</keyword>
<organism evidence="2 3">
    <name type="scientific">Candidatus Lloydbacteria bacterium RIFCSPHIGHO2_02_FULL_54_17</name>
    <dbReference type="NCBI Taxonomy" id="1798664"/>
    <lineage>
        <taxon>Bacteria</taxon>
        <taxon>Candidatus Lloydiibacteriota</taxon>
    </lineage>
</organism>